<accession>A0A172ZI96</accession>
<evidence type="ECO:0000313" key="2">
    <source>
        <dbReference type="Proteomes" id="UP000078148"/>
    </source>
</evidence>
<dbReference type="OrthoDB" id="2604028at2"/>
<dbReference type="EMBL" id="CP013023">
    <property type="protein sequence ID" value="ANF97122.1"/>
    <property type="molecule type" value="Genomic_DNA"/>
</dbReference>
<evidence type="ECO:0000313" key="1">
    <source>
        <dbReference type="EMBL" id="ANF97122.1"/>
    </source>
</evidence>
<reference evidence="2" key="1">
    <citation type="submission" date="2015-10" db="EMBL/GenBank/DDBJ databases">
        <title>Genome of Paenibacillus bovis sp. nov.</title>
        <authorList>
            <person name="Wu Z."/>
            <person name="Gao C."/>
            <person name="Liu Z."/>
            <person name="Zheng H."/>
        </authorList>
    </citation>
    <scope>NUCLEOTIDE SEQUENCE [LARGE SCALE GENOMIC DNA]</scope>
    <source>
        <strain evidence="2">BD3526</strain>
    </source>
</reference>
<sequence>MTMKKSLSVVIAFVLMLGFLPVFQGSASAASSDSVYLNGSISLSGPTDVVFIEGIKATSETKLALNLPLKKDEMLVVSYEYFNESKNKWEPRDVRLVHGPVKGYYGTLQSGYESGTFRIAISTSSEKPVSGYYHAEYPQF</sequence>
<dbReference type="Proteomes" id="UP000078148">
    <property type="component" value="Chromosome"/>
</dbReference>
<keyword evidence="2" id="KW-1185">Reference proteome</keyword>
<reference evidence="1 2" key="2">
    <citation type="journal article" date="2016" name="Int. J. Syst. Evol. Microbiol.">
        <title>Paenibacillus bovis sp. nov., isolated from raw yak (Bos grunniens) milk.</title>
        <authorList>
            <person name="Gao C."/>
            <person name="Han J."/>
            <person name="Liu Z."/>
            <person name="Xu X."/>
            <person name="Hang F."/>
            <person name="Wu Z."/>
        </authorList>
    </citation>
    <scope>NUCLEOTIDE SEQUENCE [LARGE SCALE GENOMIC DNA]</scope>
    <source>
        <strain evidence="1 2">BD3526</strain>
    </source>
</reference>
<name>A0A172ZI96_9BACL</name>
<proteinExistence type="predicted"/>
<dbReference type="KEGG" id="pbv:AR543_14670"/>
<gene>
    <name evidence="1" type="ORF">AR543_14670</name>
</gene>
<dbReference type="AlphaFoldDB" id="A0A172ZI96"/>
<organism evidence="1 2">
    <name type="scientific">Paenibacillus bovis</name>
    <dbReference type="NCBI Taxonomy" id="1616788"/>
    <lineage>
        <taxon>Bacteria</taxon>
        <taxon>Bacillati</taxon>
        <taxon>Bacillota</taxon>
        <taxon>Bacilli</taxon>
        <taxon>Bacillales</taxon>
        <taxon>Paenibacillaceae</taxon>
        <taxon>Paenibacillus</taxon>
    </lineage>
</organism>
<dbReference type="RefSeq" id="WP_060535238.1">
    <property type="nucleotide sequence ID" value="NZ_CP013023.1"/>
</dbReference>
<protein>
    <submittedName>
        <fullName evidence="1">Uncharacterized protein</fullName>
    </submittedName>
</protein>